<dbReference type="EMBL" id="SMKO01000053">
    <property type="protein sequence ID" value="TDD03602.1"/>
    <property type="molecule type" value="Genomic_DNA"/>
</dbReference>
<organism evidence="3 4">
    <name type="scientific">Nonomuraea deserti</name>
    <dbReference type="NCBI Taxonomy" id="1848322"/>
    <lineage>
        <taxon>Bacteria</taxon>
        <taxon>Bacillati</taxon>
        <taxon>Actinomycetota</taxon>
        <taxon>Actinomycetes</taxon>
        <taxon>Streptosporangiales</taxon>
        <taxon>Streptosporangiaceae</taxon>
        <taxon>Nonomuraea</taxon>
    </lineage>
</organism>
<name>A0A4R4VE58_9ACTN</name>
<dbReference type="RefSeq" id="WP_132596912.1">
    <property type="nucleotide sequence ID" value="NZ_SMKO01000053.1"/>
</dbReference>
<accession>A0A4R4VE58</accession>
<feature type="transmembrane region" description="Helical" evidence="2">
    <location>
        <begin position="39"/>
        <end position="61"/>
    </location>
</feature>
<feature type="region of interest" description="Disordered" evidence="1">
    <location>
        <begin position="57"/>
        <end position="187"/>
    </location>
</feature>
<feature type="compositionally biased region" description="Polar residues" evidence="1">
    <location>
        <begin position="136"/>
        <end position="159"/>
    </location>
</feature>
<sequence>MQGSREPDHQEILVGPGDTHLTSRNAPSGHKSSKNNKKIAVIVASVAVALVVAAGGGYMLAGNPTDPAQPGGAQPVPSQSAGGDEELQGDDDATMGDAKTDAPDDNLPTGEDGGSMGDVRTGDDGEGGPGNDDTGSTGSNPSDGTKQTNTGKKPATTSPNKPPQDEGDTPADGPAGLVNGQCATGGC</sequence>
<feature type="region of interest" description="Disordered" evidence="1">
    <location>
        <begin position="1"/>
        <end position="37"/>
    </location>
</feature>
<evidence type="ECO:0000256" key="1">
    <source>
        <dbReference type="SAM" id="MobiDB-lite"/>
    </source>
</evidence>
<reference evidence="3 4" key="1">
    <citation type="submission" date="2019-03" db="EMBL/GenBank/DDBJ databases">
        <title>Draft genome sequences of novel Actinobacteria.</title>
        <authorList>
            <person name="Sahin N."/>
            <person name="Ay H."/>
            <person name="Saygin H."/>
        </authorList>
    </citation>
    <scope>NUCLEOTIDE SEQUENCE [LARGE SCALE GENOMIC DNA]</scope>
    <source>
        <strain evidence="3 4">KC310</strain>
    </source>
</reference>
<keyword evidence="2" id="KW-1133">Transmembrane helix</keyword>
<evidence type="ECO:0000313" key="3">
    <source>
        <dbReference type="EMBL" id="TDD03602.1"/>
    </source>
</evidence>
<feature type="compositionally biased region" description="Basic and acidic residues" evidence="1">
    <location>
        <begin position="1"/>
        <end position="11"/>
    </location>
</feature>
<feature type="compositionally biased region" description="Acidic residues" evidence="1">
    <location>
        <begin position="83"/>
        <end position="94"/>
    </location>
</feature>
<dbReference type="Proteomes" id="UP000295258">
    <property type="component" value="Unassembled WGS sequence"/>
</dbReference>
<evidence type="ECO:0000313" key="4">
    <source>
        <dbReference type="Proteomes" id="UP000295258"/>
    </source>
</evidence>
<evidence type="ECO:0000256" key="2">
    <source>
        <dbReference type="SAM" id="Phobius"/>
    </source>
</evidence>
<keyword evidence="2" id="KW-0812">Transmembrane</keyword>
<gene>
    <name evidence="3" type="ORF">E1292_20875</name>
</gene>
<comment type="caution">
    <text evidence="3">The sequence shown here is derived from an EMBL/GenBank/DDBJ whole genome shotgun (WGS) entry which is preliminary data.</text>
</comment>
<keyword evidence="2" id="KW-0472">Membrane</keyword>
<keyword evidence="4" id="KW-1185">Reference proteome</keyword>
<proteinExistence type="predicted"/>
<protein>
    <submittedName>
        <fullName evidence="3">Uncharacterized protein</fullName>
    </submittedName>
</protein>
<dbReference type="AlphaFoldDB" id="A0A4R4VE58"/>